<reference evidence="1 2" key="1">
    <citation type="submission" date="2023-09" db="EMBL/GenBank/DDBJ databases">
        <title>Nesidiocoris tenuis whole genome shotgun sequence.</title>
        <authorList>
            <person name="Shibata T."/>
            <person name="Shimoda M."/>
            <person name="Kobayashi T."/>
            <person name="Uehara T."/>
        </authorList>
    </citation>
    <scope>NUCLEOTIDE SEQUENCE [LARGE SCALE GENOMIC DNA]</scope>
    <source>
        <strain evidence="1 2">Japan</strain>
    </source>
</reference>
<organism evidence="1 2">
    <name type="scientific">Nesidiocoris tenuis</name>
    <dbReference type="NCBI Taxonomy" id="355587"/>
    <lineage>
        <taxon>Eukaryota</taxon>
        <taxon>Metazoa</taxon>
        <taxon>Ecdysozoa</taxon>
        <taxon>Arthropoda</taxon>
        <taxon>Hexapoda</taxon>
        <taxon>Insecta</taxon>
        <taxon>Pterygota</taxon>
        <taxon>Neoptera</taxon>
        <taxon>Paraneoptera</taxon>
        <taxon>Hemiptera</taxon>
        <taxon>Heteroptera</taxon>
        <taxon>Panheteroptera</taxon>
        <taxon>Cimicomorpha</taxon>
        <taxon>Miridae</taxon>
        <taxon>Dicyphina</taxon>
        <taxon>Nesidiocoris</taxon>
    </lineage>
</organism>
<accession>A0ABN7AJU0</accession>
<dbReference type="EMBL" id="AP028911">
    <property type="protein sequence ID" value="BES92514.1"/>
    <property type="molecule type" value="Genomic_DNA"/>
</dbReference>
<keyword evidence="2" id="KW-1185">Reference proteome</keyword>
<gene>
    <name evidence="1" type="ORF">NTJ_05323</name>
</gene>
<protein>
    <submittedName>
        <fullName evidence="1">Uncharacterized protein</fullName>
    </submittedName>
</protein>
<name>A0ABN7AJU0_9HEMI</name>
<sequence length="73" mass="8163">MVAMVMEDVVKEAEVEVKERDQKIAGQKTAKEALEIRCNRQAIKILVQKVVLVKAVLAEETVEEEALVEEIAV</sequence>
<evidence type="ECO:0000313" key="1">
    <source>
        <dbReference type="EMBL" id="BES92514.1"/>
    </source>
</evidence>
<evidence type="ECO:0000313" key="2">
    <source>
        <dbReference type="Proteomes" id="UP001307889"/>
    </source>
</evidence>
<dbReference type="Proteomes" id="UP001307889">
    <property type="component" value="Chromosome 3"/>
</dbReference>
<proteinExistence type="predicted"/>